<sequence length="482" mass="53721">MDKGPLLLENFSNMKSQRVKRDETFVPPLEDEVAEVARLLDEPKNDHVSVDGVLCFNKENSGKSSGIEGFSCGLEFGFRTNFGGLDSYNAQGEDDLKLEVLDGLLDDVDEVDDFYAATDISTACEDFLLDVEFAEKVTELDCVPVEGSHLGNSSSESHSPGFSGSNVAVGVSDSSTAPESECKDESPDKMVTCELRSSERQIPVDEKSPCTNDVNNFDELDNDDNVLLSSIFSKCKKRVKGSVLGTKVKRLRKPTQRYIEESSDLKSGYLLRGQKISTATLKDKHQKVKSQDESFNGSSQGPSESWLRGGRSKKSSPMLGFESNDDISSSDTDDDRVRKRKSKVDVDRRKHQRMWTLSEVMKLIDGISQFGVGKWTDIKRLLFSSSAHRTPIDLRDKWRNLLRASCAQKKTKGEVEQKHAMRTLPKPVLCRIRELATIHPYPRVPNLKIPGNGNVVSLKQSTKAKGVPLISRGRNVRRKKHT</sequence>
<protein>
    <submittedName>
        <fullName evidence="1">Telomere repeat-binding 4-like protein</fullName>
    </submittedName>
</protein>
<comment type="caution">
    <text evidence="1">The sequence shown here is derived from an EMBL/GenBank/DDBJ whole genome shotgun (WGS) entry which is preliminary data.</text>
</comment>
<organism evidence="1 2">
    <name type="scientific">Melia azedarach</name>
    <name type="common">Chinaberry tree</name>
    <dbReference type="NCBI Taxonomy" id="155640"/>
    <lineage>
        <taxon>Eukaryota</taxon>
        <taxon>Viridiplantae</taxon>
        <taxon>Streptophyta</taxon>
        <taxon>Embryophyta</taxon>
        <taxon>Tracheophyta</taxon>
        <taxon>Spermatophyta</taxon>
        <taxon>Magnoliopsida</taxon>
        <taxon>eudicotyledons</taxon>
        <taxon>Gunneridae</taxon>
        <taxon>Pentapetalae</taxon>
        <taxon>rosids</taxon>
        <taxon>malvids</taxon>
        <taxon>Sapindales</taxon>
        <taxon>Meliaceae</taxon>
        <taxon>Melia</taxon>
    </lineage>
</organism>
<name>A0ACC1X0E1_MELAZ</name>
<evidence type="ECO:0000313" key="1">
    <source>
        <dbReference type="EMBL" id="KAJ4704915.1"/>
    </source>
</evidence>
<dbReference type="Proteomes" id="UP001164539">
    <property type="component" value="Chromosome 12"/>
</dbReference>
<gene>
    <name evidence="1" type="ORF">OWV82_021758</name>
</gene>
<keyword evidence="2" id="KW-1185">Reference proteome</keyword>
<proteinExistence type="predicted"/>
<reference evidence="1 2" key="1">
    <citation type="journal article" date="2023" name="Science">
        <title>Complex scaffold remodeling in plant triterpene biosynthesis.</title>
        <authorList>
            <person name="De La Pena R."/>
            <person name="Hodgson H."/>
            <person name="Liu J.C."/>
            <person name="Stephenson M.J."/>
            <person name="Martin A.C."/>
            <person name="Owen C."/>
            <person name="Harkess A."/>
            <person name="Leebens-Mack J."/>
            <person name="Jimenez L.E."/>
            <person name="Osbourn A."/>
            <person name="Sattely E.S."/>
        </authorList>
    </citation>
    <scope>NUCLEOTIDE SEQUENCE [LARGE SCALE GENOMIC DNA]</scope>
    <source>
        <strain evidence="2">cv. JPN11</strain>
        <tissue evidence="1">Leaf</tissue>
    </source>
</reference>
<accession>A0ACC1X0E1</accession>
<dbReference type="EMBL" id="CM051405">
    <property type="protein sequence ID" value="KAJ4704915.1"/>
    <property type="molecule type" value="Genomic_DNA"/>
</dbReference>
<evidence type="ECO:0000313" key="2">
    <source>
        <dbReference type="Proteomes" id="UP001164539"/>
    </source>
</evidence>